<name>D8SF11_SELML</name>
<dbReference type="AlphaFoldDB" id="D8SF11"/>
<evidence type="ECO:0000256" key="1">
    <source>
        <dbReference type="SAM" id="MobiDB-lite"/>
    </source>
</evidence>
<evidence type="ECO:0000313" key="3">
    <source>
        <dbReference type="Proteomes" id="UP000001514"/>
    </source>
</evidence>
<dbReference type="Gramene" id="EFJ16959">
    <property type="protein sequence ID" value="EFJ16959"/>
    <property type="gene ID" value="SELMODRAFT_445034"/>
</dbReference>
<proteinExistence type="predicted"/>
<feature type="compositionally biased region" description="Basic and acidic residues" evidence="1">
    <location>
        <begin position="218"/>
        <end position="245"/>
    </location>
</feature>
<dbReference type="Proteomes" id="UP000001514">
    <property type="component" value="Unassembled WGS sequence"/>
</dbReference>
<evidence type="ECO:0000313" key="2">
    <source>
        <dbReference type="EMBL" id="EFJ16959.1"/>
    </source>
</evidence>
<reference evidence="2 3" key="1">
    <citation type="journal article" date="2011" name="Science">
        <title>The Selaginella genome identifies genetic changes associated with the evolution of vascular plants.</title>
        <authorList>
            <person name="Banks J.A."/>
            <person name="Nishiyama T."/>
            <person name="Hasebe M."/>
            <person name="Bowman J.L."/>
            <person name="Gribskov M."/>
            <person name="dePamphilis C."/>
            <person name="Albert V.A."/>
            <person name="Aono N."/>
            <person name="Aoyama T."/>
            <person name="Ambrose B.A."/>
            <person name="Ashton N.W."/>
            <person name="Axtell M.J."/>
            <person name="Barker E."/>
            <person name="Barker M.S."/>
            <person name="Bennetzen J.L."/>
            <person name="Bonawitz N.D."/>
            <person name="Chapple C."/>
            <person name="Cheng C."/>
            <person name="Correa L.G."/>
            <person name="Dacre M."/>
            <person name="DeBarry J."/>
            <person name="Dreyer I."/>
            <person name="Elias M."/>
            <person name="Engstrom E.M."/>
            <person name="Estelle M."/>
            <person name="Feng L."/>
            <person name="Finet C."/>
            <person name="Floyd S.K."/>
            <person name="Frommer W.B."/>
            <person name="Fujita T."/>
            <person name="Gramzow L."/>
            <person name="Gutensohn M."/>
            <person name="Harholt J."/>
            <person name="Hattori M."/>
            <person name="Heyl A."/>
            <person name="Hirai T."/>
            <person name="Hiwatashi Y."/>
            <person name="Ishikawa M."/>
            <person name="Iwata M."/>
            <person name="Karol K.G."/>
            <person name="Koehler B."/>
            <person name="Kolukisaoglu U."/>
            <person name="Kubo M."/>
            <person name="Kurata T."/>
            <person name="Lalonde S."/>
            <person name="Li K."/>
            <person name="Li Y."/>
            <person name="Litt A."/>
            <person name="Lyons E."/>
            <person name="Manning G."/>
            <person name="Maruyama T."/>
            <person name="Michael T.P."/>
            <person name="Mikami K."/>
            <person name="Miyazaki S."/>
            <person name="Morinaga S."/>
            <person name="Murata T."/>
            <person name="Mueller-Roeber B."/>
            <person name="Nelson D.R."/>
            <person name="Obara M."/>
            <person name="Oguri Y."/>
            <person name="Olmstead R.G."/>
            <person name="Onodera N."/>
            <person name="Petersen B.L."/>
            <person name="Pils B."/>
            <person name="Prigge M."/>
            <person name="Rensing S.A."/>
            <person name="Riano-Pachon D.M."/>
            <person name="Roberts A.W."/>
            <person name="Sato Y."/>
            <person name="Scheller H.V."/>
            <person name="Schulz B."/>
            <person name="Schulz C."/>
            <person name="Shakirov E.V."/>
            <person name="Shibagaki N."/>
            <person name="Shinohara N."/>
            <person name="Shippen D.E."/>
            <person name="Soerensen I."/>
            <person name="Sotooka R."/>
            <person name="Sugimoto N."/>
            <person name="Sugita M."/>
            <person name="Sumikawa N."/>
            <person name="Tanurdzic M."/>
            <person name="Theissen G."/>
            <person name="Ulvskov P."/>
            <person name="Wakazuki S."/>
            <person name="Weng J.K."/>
            <person name="Willats W.W."/>
            <person name="Wipf D."/>
            <person name="Wolf P.G."/>
            <person name="Yang L."/>
            <person name="Zimmer A.D."/>
            <person name="Zhu Q."/>
            <person name="Mitros T."/>
            <person name="Hellsten U."/>
            <person name="Loque D."/>
            <person name="Otillar R."/>
            <person name="Salamov A."/>
            <person name="Schmutz J."/>
            <person name="Shapiro H."/>
            <person name="Lindquist E."/>
            <person name="Lucas S."/>
            <person name="Rokhsar D."/>
            <person name="Grigoriev I.V."/>
        </authorList>
    </citation>
    <scope>NUCLEOTIDE SEQUENCE [LARGE SCALE GENOMIC DNA]</scope>
</reference>
<gene>
    <name evidence="2" type="ORF">SELMODRAFT_445034</name>
</gene>
<dbReference type="EMBL" id="GL377616">
    <property type="protein sequence ID" value="EFJ16959.1"/>
    <property type="molecule type" value="Genomic_DNA"/>
</dbReference>
<evidence type="ECO:0008006" key="4">
    <source>
        <dbReference type="Google" id="ProtNLM"/>
    </source>
</evidence>
<protein>
    <recommendedName>
        <fullName evidence="4">HMA domain-containing protein</fullName>
    </recommendedName>
</protein>
<accession>D8SF11</accession>
<dbReference type="InParanoid" id="D8SF11"/>
<sequence>MKKVTLSTCWSCEGKINALKKIKGVDKVESESSGLVVIGKFDVDDVVKAVDCHHSVLRSVENDYEPPKKKDEKKEGGGSSVVYVYTHTYNYYSNCFFGRQKWTAIFRMDVNFYTVGRRWEKTRRSNYRKKKEKEKASVSCPDAFCCCDGQFIMKKVSLSTCASCKGKTDEFKKIKGVEKVESDSSGLVVIGNFDLDDVRKVNSCHHGILRSIENNYEPPKKKEEKKEEKKKEEKKEEKKKGEEKKKKVVQVYTDNFNLYYN</sequence>
<dbReference type="KEGG" id="smo:SELMODRAFT_445034"/>
<dbReference type="HOGENOM" id="CLU_1067130_0_0_1"/>
<organism evidence="3">
    <name type="scientific">Selaginella moellendorffii</name>
    <name type="common">Spikemoss</name>
    <dbReference type="NCBI Taxonomy" id="88036"/>
    <lineage>
        <taxon>Eukaryota</taxon>
        <taxon>Viridiplantae</taxon>
        <taxon>Streptophyta</taxon>
        <taxon>Embryophyta</taxon>
        <taxon>Tracheophyta</taxon>
        <taxon>Lycopodiopsida</taxon>
        <taxon>Selaginellales</taxon>
        <taxon>Selaginellaceae</taxon>
        <taxon>Selaginella</taxon>
    </lineage>
</organism>
<feature type="region of interest" description="Disordered" evidence="1">
    <location>
        <begin position="215"/>
        <end position="245"/>
    </location>
</feature>
<keyword evidence="3" id="KW-1185">Reference proteome</keyword>